<accession>A0A9J5YQ11</accession>
<proteinExistence type="predicted"/>
<dbReference type="OrthoDB" id="431169at2759"/>
<protein>
    <submittedName>
        <fullName evidence="1">Uncharacterized protein</fullName>
    </submittedName>
</protein>
<sequence length="131" mass="14184">MTTSSGTECNLYCLILLFRAITCKVGQIICRSLIITEAEFGKPEAEADSAFTFLRQAWILLAISGGSGILVVPVRDPLSSARGPKLAPNGRAMVFMSMPRETLPLPLGATKTLYIKGLPSHSFRREGARTL</sequence>
<gene>
    <name evidence="1" type="ORF">H5410_032328</name>
</gene>
<evidence type="ECO:0000313" key="2">
    <source>
        <dbReference type="Proteomes" id="UP000824120"/>
    </source>
</evidence>
<keyword evidence="2" id="KW-1185">Reference proteome</keyword>
<dbReference type="Proteomes" id="UP000824120">
    <property type="component" value="Chromosome 6"/>
</dbReference>
<evidence type="ECO:0000313" key="1">
    <source>
        <dbReference type="EMBL" id="KAG5600958.1"/>
    </source>
</evidence>
<reference evidence="1 2" key="1">
    <citation type="submission" date="2020-09" db="EMBL/GenBank/DDBJ databases">
        <title>De no assembly of potato wild relative species, Solanum commersonii.</title>
        <authorList>
            <person name="Cho K."/>
        </authorList>
    </citation>
    <scope>NUCLEOTIDE SEQUENCE [LARGE SCALE GENOMIC DNA]</scope>
    <source>
        <strain evidence="1">LZ3.2</strain>
        <tissue evidence="1">Leaf</tissue>
    </source>
</reference>
<dbReference type="EMBL" id="JACXVP010000006">
    <property type="protein sequence ID" value="KAG5600958.1"/>
    <property type="molecule type" value="Genomic_DNA"/>
</dbReference>
<comment type="caution">
    <text evidence="1">The sequence shown here is derived from an EMBL/GenBank/DDBJ whole genome shotgun (WGS) entry which is preliminary data.</text>
</comment>
<organism evidence="1 2">
    <name type="scientific">Solanum commersonii</name>
    <name type="common">Commerson's wild potato</name>
    <name type="synonym">Commerson's nightshade</name>
    <dbReference type="NCBI Taxonomy" id="4109"/>
    <lineage>
        <taxon>Eukaryota</taxon>
        <taxon>Viridiplantae</taxon>
        <taxon>Streptophyta</taxon>
        <taxon>Embryophyta</taxon>
        <taxon>Tracheophyta</taxon>
        <taxon>Spermatophyta</taxon>
        <taxon>Magnoliopsida</taxon>
        <taxon>eudicotyledons</taxon>
        <taxon>Gunneridae</taxon>
        <taxon>Pentapetalae</taxon>
        <taxon>asterids</taxon>
        <taxon>lamiids</taxon>
        <taxon>Solanales</taxon>
        <taxon>Solanaceae</taxon>
        <taxon>Solanoideae</taxon>
        <taxon>Solaneae</taxon>
        <taxon>Solanum</taxon>
    </lineage>
</organism>
<dbReference type="AlphaFoldDB" id="A0A9J5YQ11"/>
<name>A0A9J5YQ11_SOLCO</name>